<dbReference type="EMBL" id="AEPY01000011">
    <property type="protein sequence ID" value="EFU79701.1"/>
    <property type="molecule type" value="Genomic_DNA"/>
</dbReference>
<organism evidence="6 7">
    <name type="scientific">Mobiluncus curtisii ATCC 51333</name>
    <dbReference type="NCBI Taxonomy" id="887326"/>
    <lineage>
        <taxon>Bacteria</taxon>
        <taxon>Bacillati</taxon>
        <taxon>Actinomycetota</taxon>
        <taxon>Actinomycetes</taxon>
        <taxon>Actinomycetales</taxon>
        <taxon>Actinomycetaceae</taxon>
        <taxon>Mobiluncus</taxon>
    </lineage>
</organism>
<dbReference type="Proteomes" id="UP000005573">
    <property type="component" value="Unassembled WGS sequence"/>
</dbReference>
<comment type="similarity">
    <text evidence="1">Belongs to the sigma-70 factor family. ECF subfamily.</text>
</comment>
<evidence type="ECO:0000256" key="4">
    <source>
        <dbReference type="ARBA" id="ARBA00023163"/>
    </source>
</evidence>
<comment type="caution">
    <text evidence="6">The sequence shown here is derived from an EMBL/GenBank/DDBJ whole genome shotgun (WGS) entry which is preliminary data.</text>
</comment>
<evidence type="ECO:0000313" key="6">
    <source>
        <dbReference type="EMBL" id="EFU79701.1"/>
    </source>
</evidence>
<dbReference type="PANTHER" id="PTHR43133:SF25">
    <property type="entry name" value="RNA POLYMERASE SIGMA FACTOR RFAY-RELATED"/>
    <property type="match status" value="1"/>
</dbReference>
<dbReference type="SUPFAM" id="SSF88659">
    <property type="entry name" value="Sigma3 and sigma4 domains of RNA polymerase sigma factors"/>
    <property type="match status" value="1"/>
</dbReference>
<evidence type="ECO:0000256" key="1">
    <source>
        <dbReference type="ARBA" id="ARBA00010641"/>
    </source>
</evidence>
<keyword evidence="2" id="KW-0805">Transcription regulation</keyword>
<evidence type="ECO:0000313" key="7">
    <source>
        <dbReference type="Proteomes" id="UP000005573"/>
    </source>
</evidence>
<proteinExistence type="inferred from homology"/>
<dbReference type="GO" id="GO:0006352">
    <property type="term" value="P:DNA-templated transcription initiation"/>
    <property type="evidence" value="ECO:0007669"/>
    <property type="project" value="InterPro"/>
</dbReference>
<keyword evidence="3" id="KW-0731">Sigma factor</keyword>
<dbReference type="InterPro" id="IPR013249">
    <property type="entry name" value="RNA_pol_sigma70_r4_t2"/>
</dbReference>
<dbReference type="NCBIfam" id="TIGR02937">
    <property type="entry name" value="sigma70-ECF"/>
    <property type="match status" value="1"/>
</dbReference>
<name>E6LZU1_9ACTO</name>
<dbReference type="GO" id="GO:0016987">
    <property type="term" value="F:sigma factor activity"/>
    <property type="evidence" value="ECO:0007669"/>
    <property type="project" value="UniProtKB-KW"/>
</dbReference>
<sequence>MSTANHDEQWFERVFAEHGTAIVRFLYRRGAYSDAEDLAAEVFTVMWRKKAEVPDGAELPWLYKTAGLTLANWYRKKKSLPMGDNQESLDSTDFSDPAQLVVEDQGMRAALLSLSERDREIILAVAWEGLSGNALAQYLGVSRSAADAALSRARKRLEEAIENNTS</sequence>
<dbReference type="HOGENOM" id="CLU_047691_9_2_11"/>
<dbReference type="InterPro" id="IPR013325">
    <property type="entry name" value="RNA_pol_sigma_r2"/>
</dbReference>
<dbReference type="Gene3D" id="1.10.1740.10">
    <property type="match status" value="1"/>
</dbReference>
<evidence type="ECO:0000256" key="3">
    <source>
        <dbReference type="ARBA" id="ARBA00023082"/>
    </source>
</evidence>
<dbReference type="InterPro" id="IPR039425">
    <property type="entry name" value="RNA_pol_sigma-70-like"/>
</dbReference>
<feature type="domain" description="RNA polymerase sigma factor 70 region 4 type 2" evidence="5">
    <location>
        <begin position="108"/>
        <end position="157"/>
    </location>
</feature>
<gene>
    <name evidence="6" type="ORF">HMPREF0388_1804</name>
</gene>
<dbReference type="GO" id="GO:0003677">
    <property type="term" value="F:DNA binding"/>
    <property type="evidence" value="ECO:0007669"/>
    <property type="project" value="InterPro"/>
</dbReference>
<reference evidence="6 7" key="1">
    <citation type="submission" date="2010-12" db="EMBL/GenBank/DDBJ databases">
        <authorList>
            <person name="Muzny D."/>
            <person name="Qin X."/>
            <person name="Deng J."/>
            <person name="Jiang H."/>
            <person name="Liu Y."/>
            <person name="Qu J."/>
            <person name="Song X.-Z."/>
            <person name="Zhang L."/>
            <person name="Thornton R."/>
            <person name="Coyle M."/>
            <person name="Francisco L."/>
            <person name="Jackson L."/>
            <person name="Javaid M."/>
            <person name="Korchina V."/>
            <person name="Kovar C."/>
            <person name="Mata R."/>
            <person name="Mathew T."/>
            <person name="Ngo R."/>
            <person name="Nguyen L."/>
            <person name="Nguyen N."/>
            <person name="Okwuonu G."/>
            <person name="Ongeri F."/>
            <person name="Pham C."/>
            <person name="Simmons D."/>
            <person name="Wilczek-Boney K."/>
            <person name="Hale W."/>
            <person name="Jakkamsetti A."/>
            <person name="Pham P."/>
            <person name="Ruth R."/>
            <person name="San Lucas F."/>
            <person name="Warren J."/>
            <person name="Zhang J."/>
            <person name="Zhao Z."/>
            <person name="Zhou C."/>
            <person name="Zhu D."/>
            <person name="Lee S."/>
            <person name="Bess C."/>
            <person name="Blankenburg K."/>
            <person name="Forbes L."/>
            <person name="Fu Q."/>
            <person name="Gubbala S."/>
            <person name="Hirani K."/>
            <person name="Jayaseelan J.C."/>
            <person name="Lara F."/>
            <person name="Munidasa M."/>
            <person name="Palculict T."/>
            <person name="Patil S."/>
            <person name="Pu L.-L."/>
            <person name="Saada N."/>
            <person name="Tang L."/>
            <person name="Weissenberger G."/>
            <person name="Zhu Y."/>
            <person name="Hemphill L."/>
            <person name="Shang Y."/>
            <person name="Youmans B."/>
            <person name="Ayvaz T."/>
            <person name="Ross M."/>
            <person name="Santibanez J."/>
            <person name="Aqrawi P."/>
            <person name="Gross S."/>
            <person name="Joshi V."/>
            <person name="Fowler G."/>
            <person name="Nazareth L."/>
            <person name="Reid J."/>
            <person name="Worley K."/>
            <person name="Petrosino J."/>
            <person name="Highlander S."/>
            <person name="Gibbs R."/>
        </authorList>
    </citation>
    <scope>NUCLEOTIDE SEQUENCE [LARGE SCALE GENOMIC DNA]</scope>
    <source>
        <strain evidence="6 7">ATCC 51333</strain>
    </source>
</reference>
<evidence type="ECO:0000259" key="5">
    <source>
        <dbReference type="Pfam" id="PF08281"/>
    </source>
</evidence>
<keyword evidence="4" id="KW-0804">Transcription</keyword>
<protein>
    <submittedName>
        <fullName evidence="6">Sigma-70 region 2</fullName>
    </submittedName>
</protein>
<dbReference type="RefSeq" id="WP_004010178.1">
    <property type="nucleotide sequence ID" value="NZ_GL622340.1"/>
</dbReference>
<accession>E6LZU1</accession>
<dbReference type="InterPro" id="IPR036388">
    <property type="entry name" value="WH-like_DNA-bd_sf"/>
</dbReference>
<dbReference type="Pfam" id="PF08281">
    <property type="entry name" value="Sigma70_r4_2"/>
    <property type="match status" value="1"/>
</dbReference>
<dbReference type="SUPFAM" id="SSF88946">
    <property type="entry name" value="Sigma2 domain of RNA polymerase sigma factors"/>
    <property type="match status" value="1"/>
</dbReference>
<dbReference type="AlphaFoldDB" id="E6LZU1"/>
<dbReference type="Gene3D" id="1.10.10.10">
    <property type="entry name" value="Winged helix-like DNA-binding domain superfamily/Winged helix DNA-binding domain"/>
    <property type="match status" value="1"/>
</dbReference>
<dbReference type="InterPro" id="IPR014284">
    <property type="entry name" value="RNA_pol_sigma-70_dom"/>
</dbReference>
<dbReference type="InterPro" id="IPR013324">
    <property type="entry name" value="RNA_pol_sigma_r3/r4-like"/>
</dbReference>
<evidence type="ECO:0000256" key="2">
    <source>
        <dbReference type="ARBA" id="ARBA00023015"/>
    </source>
</evidence>
<dbReference type="PANTHER" id="PTHR43133">
    <property type="entry name" value="RNA POLYMERASE ECF-TYPE SIGMA FACTO"/>
    <property type="match status" value="1"/>
</dbReference>